<evidence type="ECO:0000313" key="4">
    <source>
        <dbReference type="EMBL" id="MBB6671941.1"/>
    </source>
</evidence>
<dbReference type="PROSITE" id="PS51272">
    <property type="entry name" value="SLH"/>
    <property type="match status" value="3"/>
</dbReference>
<dbReference type="Pfam" id="PF10009">
    <property type="entry name" value="DUF2252"/>
    <property type="match status" value="1"/>
</dbReference>
<evidence type="ECO:0000313" key="5">
    <source>
        <dbReference type="Proteomes" id="UP000547209"/>
    </source>
</evidence>
<organism evidence="4 5">
    <name type="scientific">Cohnella nanjingensis</name>
    <dbReference type="NCBI Taxonomy" id="1387779"/>
    <lineage>
        <taxon>Bacteria</taxon>
        <taxon>Bacillati</taxon>
        <taxon>Bacillota</taxon>
        <taxon>Bacilli</taxon>
        <taxon>Bacillales</taxon>
        <taxon>Paenibacillaceae</taxon>
        <taxon>Cohnella</taxon>
    </lineage>
</organism>
<dbReference type="InterPro" id="IPR025883">
    <property type="entry name" value="Cadherin-like_domain"/>
</dbReference>
<feature type="domain" description="SLH" evidence="2">
    <location>
        <begin position="1320"/>
        <end position="1379"/>
    </location>
</feature>
<feature type="region of interest" description="Disordered" evidence="1">
    <location>
        <begin position="1038"/>
        <end position="1092"/>
    </location>
</feature>
<dbReference type="InterPro" id="IPR018721">
    <property type="entry name" value="DUF2252"/>
</dbReference>
<evidence type="ECO:0000256" key="1">
    <source>
        <dbReference type="SAM" id="MobiDB-lite"/>
    </source>
</evidence>
<proteinExistence type="predicted"/>
<dbReference type="Pfam" id="PF12733">
    <property type="entry name" value="Cadherin-like"/>
    <property type="match status" value="1"/>
</dbReference>
<feature type="domain" description="SLH" evidence="2">
    <location>
        <begin position="1446"/>
        <end position="1507"/>
    </location>
</feature>
<gene>
    <name evidence="4" type="ORF">H7C19_14720</name>
</gene>
<comment type="caution">
    <text evidence="4">The sequence shown here is derived from an EMBL/GenBank/DDBJ whole genome shotgun (WGS) entry which is preliminary data.</text>
</comment>
<keyword evidence="5" id="KW-1185">Reference proteome</keyword>
<protein>
    <submittedName>
        <fullName evidence="4">DUF2252 family protein</fullName>
    </submittedName>
</protein>
<accession>A0A7X0RT10</accession>
<dbReference type="Pfam" id="PF00395">
    <property type="entry name" value="SLH"/>
    <property type="match status" value="3"/>
</dbReference>
<dbReference type="PANTHER" id="PTHR39441:SF1">
    <property type="entry name" value="DUF2252 DOMAIN-CONTAINING PROTEIN"/>
    <property type="match status" value="1"/>
</dbReference>
<dbReference type="EMBL" id="JACJVP010000024">
    <property type="protein sequence ID" value="MBB6671941.1"/>
    <property type="molecule type" value="Genomic_DNA"/>
</dbReference>
<dbReference type="Pfam" id="PF00932">
    <property type="entry name" value="LTD"/>
    <property type="match status" value="1"/>
</dbReference>
<feature type="domain" description="SLH" evidence="2">
    <location>
        <begin position="1380"/>
        <end position="1443"/>
    </location>
</feature>
<feature type="domain" description="LTD" evidence="3">
    <location>
        <begin position="33"/>
        <end position="194"/>
    </location>
</feature>
<dbReference type="RefSeq" id="WP_185143417.1">
    <property type="nucleotide sequence ID" value="NZ_JACJVP010000024.1"/>
</dbReference>
<dbReference type="InterPro" id="IPR001322">
    <property type="entry name" value="Lamin_tail_dom"/>
</dbReference>
<evidence type="ECO:0000259" key="2">
    <source>
        <dbReference type="PROSITE" id="PS51272"/>
    </source>
</evidence>
<dbReference type="PANTHER" id="PTHR39441">
    <property type="entry name" value="DUF2252 DOMAIN-CONTAINING PROTEIN"/>
    <property type="match status" value="1"/>
</dbReference>
<name>A0A7X0RT10_9BACL</name>
<reference evidence="4 5" key="1">
    <citation type="submission" date="2020-08" db="EMBL/GenBank/DDBJ databases">
        <title>Cohnella phylogeny.</title>
        <authorList>
            <person name="Dunlap C."/>
        </authorList>
    </citation>
    <scope>NUCLEOTIDE SEQUENCE [LARGE SCALE GENOMIC DNA]</scope>
    <source>
        <strain evidence="4 5">DSM 28246</strain>
    </source>
</reference>
<dbReference type="Proteomes" id="UP000547209">
    <property type="component" value="Unassembled WGS sequence"/>
</dbReference>
<dbReference type="PROSITE" id="PS51841">
    <property type="entry name" value="LTD"/>
    <property type="match status" value="1"/>
</dbReference>
<sequence length="1507" mass="156492">MLRKRTWRRQAIAAVLGVLLVLNPLLGELLPGTGTKAAAAATGAQNADHIVISQIYAGGTDNFSKGPSIYSHDYVELYNPTDADVTLTNWSVQYAVYDSADGTDWNVAPLGTDPSKSTIKAHGFYLVKLGTKKAAEAADPTKFVKALTDSFADAVAPAGFPHLNKDGGKIALVQTTGKLTAQKPAAIDFVGYGASNAANAYEGTGVAPDGSYQKGLVRKGVDAGGAVVGATDTFVPGNGNGYDTDDNMNDFVQVKSVFVARNSTMREPAIQGAADAGANTVIMASDTGVSPGQSFKINLSVGHVRTGELTSGADYVLSGLPAGLNATATGADDGKSITFAVGGTAESPVTADAALQAVVKGAALSPANAYPDSGTIGGIQLIHASAHPQVTGIAVPGATQAAMKNALEIDPAQAVFAVQLTGSSIVRSVSEADPLTAGTDYTVAGLPAGLALQASADAGANRIVFAIAGRADSPVLNDLGLTVIIKGAAVQAVGATDSEVIAGFTLLRAHAPVDASQTRKAYVEQQIVQDNRFFNDPVTKAYKYGADGLAGNVFTFFRGTNALYEADLQTGVLPLPQALRAYDGIQSYVQGDAHIQNVGFFNDSKGEAVFDLNDPDSSGVGHFYDDLLRFATSIYLAKYDSSGTALANAPDGDFRWAAKQFMEAYKNTVLGIHSGAIDETAYKLTSDRLSAYTKSAMNKVTSKAGPTLAAARTAQVTKWNSDINKAGSTKYQAATAAELVELSSHWNSYLQNIRADSTLNDADFDRFFTVKKTVRRINQGIGSMGVLRYNVLIEGPTSSDADDILLDVKEQRQDANKSKQAYQALSIDTDPYLGVLTGSDRTYLIREISPYKGDYTDSTFTGSGNLGEYAADAGTAYALAHARSDNDAPEGGLQSSFEDAFATDVAPNWDTLSTLMLNAAEDYAHQAVQDYALVVADMKAGKLIDVATLDRLSVSQGKLSPDFSPSQLNYTVNVEHDVDTLEIQAAATDSLSPVTVNGDSYTSGQPKSMALKAGDNAITVIVTAQDGTTTKNYNVTATRAAASDPTPSPSSTPTPTPTPSPSPSPSTSPSQPSTPQPTPAATPTPAPDAGTIVQIPGGVALTAKAIATKEQQDADGQPVRISTIAAEALKDALTRLSGSGLANPILQVTLQPDQAKPLELQLPASSLTGSAAPAGTVLQVGSGFAGYRLPLSSIPYAELAANLGTSLSDMTVSIRLVQAAYPEAPAAKNALQQAGYAPIGDPVTFAVMATAKSGKRVEVSDFGGAYVPRTIAYTGTIEPSRMLAVRIEKDGTVTIVPATFNQGQAVIFSPGNSTFALVQAKSKTFSDLTAYWAKPEIELLATKGIMNGTSATAFSPRASTTRAEFAALLSRAMALRAPASPAAFTDVTATAWYADVIGAAHQAGLIDGFTDDTYQPNAPITREQIAVLIGRAAKLAGKPLTAGQSAQPFKDQALIGAWAREAVMAAQAAGIVQGHTDNTFAPAQAVTRAEAAVMLSRLLKAVGFMNG</sequence>
<feature type="compositionally biased region" description="Pro residues" evidence="1">
    <location>
        <begin position="1046"/>
        <end position="1086"/>
    </location>
</feature>
<dbReference type="InterPro" id="IPR001119">
    <property type="entry name" value="SLH_dom"/>
</dbReference>
<evidence type="ECO:0000259" key="3">
    <source>
        <dbReference type="PROSITE" id="PS51841"/>
    </source>
</evidence>